<dbReference type="EMBL" id="JBHRXI010000016">
    <property type="protein sequence ID" value="MFC3614962.1"/>
    <property type="molecule type" value="Genomic_DNA"/>
</dbReference>
<evidence type="ECO:0000313" key="1">
    <source>
        <dbReference type="EMBL" id="MFC3614962.1"/>
    </source>
</evidence>
<organism evidence="1 2">
    <name type="scientific">Lutimaribacter marinistellae</name>
    <dbReference type="NCBI Taxonomy" id="1820329"/>
    <lineage>
        <taxon>Bacteria</taxon>
        <taxon>Pseudomonadati</taxon>
        <taxon>Pseudomonadota</taxon>
        <taxon>Alphaproteobacteria</taxon>
        <taxon>Rhodobacterales</taxon>
        <taxon>Roseobacteraceae</taxon>
        <taxon>Lutimaribacter</taxon>
    </lineage>
</organism>
<name>A0ABV7TH69_9RHOB</name>
<dbReference type="Pfam" id="PF11367">
    <property type="entry name" value="Tail_completion_gp17"/>
    <property type="match status" value="1"/>
</dbReference>
<keyword evidence="2" id="KW-1185">Reference proteome</keyword>
<gene>
    <name evidence="1" type="ORF">ACFORG_14420</name>
</gene>
<comment type="caution">
    <text evidence="1">The sequence shown here is derived from an EMBL/GenBank/DDBJ whole genome shotgun (WGS) entry which is preliminary data.</text>
</comment>
<dbReference type="InterPro" id="IPR021508">
    <property type="entry name" value="Gp17-like"/>
</dbReference>
<dbReference type="InterPro" id="IPR053745">
    <property type="entry name" value="Viral_Tail_Comp_sf"/>
</dbReference>
<reference evidence="2" key="1">
    <citation type="journal article" date="2019" name="Int. J. Syst. Evol. Microbiol.">
        <title>The Global Catalogue of Microorganisms (GCM) 10K type strain sequencing project: providing services to taxonomists for standard genome sequencing and annotation.</title>
        <authorList>
            <consortium name="The Broad Institute Genomics Platform"/>
            <consortium name="The Broad Institute Genome Sequencing Center for Infectious Disease"/>
            <person name="Wu L."/>
            <person name="Ma J."/>
        </authorList>
    </citation>
    <scope>NUCLEOTIDE SEQUENCE [LARGE SCALE GENOMIC DNA]</scope>
    <source>
        <strain evidence="2">KCTC 42911</strain>
    </source>
</reference>
<accession>A0ABV7TH69</accession>
<dbReference type="RefSeq" id="WP_386736239.1">
    <property type="nucleotide sequence ID" value="NZ_JBHRXI010000016.1"/>
</dbReference>
<dbReference type="Gene3D" id="3.30.2000.30">
    <property type="match status" value="1"/>
</dbReference>
<proteinExistence type="predicted"/>
<protein>
    <submittedName>
        <fullName evidence="1">DUF3168 domain-containing protein</fullName>
    </submittedName>
</protein>
<evidence type="ECO:0000313" key="2">
    <source>
        <dbReference type="Proteomes" id="UP001595629"/>
    </source>
</evidence>
<dbReference type="Proteomes" id="UP001595629">
    <property type="component" value="Unassembled WGS sequence"/>
</dbReference>
<sequence>MSYGMAAALQTAIYATLSADPRLSGLVHDALPEGELPETYVRLGPEEVREASDREGGGALHRFTVSVISGAAGFAGAKDLAGAVCDRLEDAPPVLARGRIVGIWFERAKAGTSGGLRRIDLRFRARLEDN</sequence>